<sequence>MPFILPVFLIYLLLGLAASQGQFDSNLELKFVLCKKKLGLS</sequence>
<proteinExistence type="predicted"/>
<reference evidence="1" key="1">
    <citation type="submission" date="2013-06" db="EMBL/GenBank/DDBJ databases">
        <authorList>
            <person name="Weinstock G."/>
            <person name="Sodergren E."/>
            <person name="Lobos E.A."/>
            <person name="Fulton L."/>
            <person name="Fulton R."/>
            <person name="Courtney L."/>
            <person name="Fronick C."/>
            <person name="O'Laughlin M."/>
            <person name="Godfrey J."/>
            <person name="Wilson R.M."/>
            <person name="Miner T."/>
            <person name="Farmer C."/>
            <person name="Delehaunty K."/>
            <person name="Cordes M."/>
            <person name="Minx P."/>
            <person name="Tomlinson C."/>
            <person name="Chen J."/>
            <person name="Wollam A."/>
            <person name="Pepin K.H."/>
            <person name="Bhonagiri V."/>
            <person name="Zhang X."/>
            <person name="Warren W."/>
            <person name="Mitreva M."/>
            <person name="Mardis E.R."/>
            <person name="Wilson R.K."/>
        </authorList>
    </citation>
    <scope>NUCLEOTIDE SEQUENCE [LARGE SCALE GENOMIC DNA]</scope>
    <source>
        <strain evidence="1">W1703</strain>
    </source>
</reference>
<comment type="caution">
    <text evidence="1">The sequence shown here is derived from an EMBL/GenBank/DDBJ whole genome shotgun (WGS) entry which is preliminary data.</text>
</comment>
<dbReference type="Proteomes" id="UP000016617">
    <property type="component" value="Unassembled WGS sequence"/>
</dbReference>
<organism evidence="1">
    <name type="scientific">Streptococcus sobrinus W1703</name>
    <dbReference type="NCBI Taxonomy" id="1227275"/>
    <lineage>
        <taxon>Bacteria</taxon>
        <taxon>Bacillati</taxon>
        <taxon>Bacillota</taxon>
        <taxon>Bacilli</taxon>
        <taxon>Lactobacillales</taxon>
        <taxon>Streptococcaceae</taxon>
        <taxon>Streptococcus</taxon>
    </lineage>
</organism>
<dbReference type="HOGENOM" id="CLU_3277553_0_0_9"/>
<dbReference type="PATRIC" id="fig|1227275.3.peg.1725"/>
<dbReference type="AlphaFoldDB" id="U2IJE9"/>
<evidence type="ECO:0000313" key="1">
    <source>
        <dbReference type="EMBL" id="ERJ74016.1"/>
    </source>
</evidence>
<protein>
    <submittedName>
        <fullName evidence="1">Uncharacterized protein</fullName>
    </submittedName>
</protein>
<gene>
    <name evidence="1" type="ORF">HMPREF1557_01925</name>
</gene>
<dbReference type="EMBL" id="AWVA01000116">
    <property type="protein sequence ID" value="ERJ74016.1"/>
    <property type="molecule type" value="Genomic_DNA"/>
</dbReference>
<name>U2IJE9_9STRE</name>
<accession>U2IJE9</accession>